<comment type="similarity">
    <text evidence="1">Belongs to the tymoviridae protein p69 family.</text>
</comment>
<sequence length="682" mass="74309">MTLFSKSFSSFPSSALSSPDVFLFSIPALQAALLKPSLFFFRPGTLPLPRHSIMSNVFPACPRSSQLNISSRCLNQSNSQFDCQTSNFLLGRLSLAPSKRSHSIPSFLRNSKLRPRNHSSSPPRSQNHRDLHAVQPLELSRPYPLNRHVHEAFKVPETSGLQSKLSSPRQLPADRSRHCSLSRNEHSPSHHSISVRSRRSDVLHPRPDSGSLPILPESRDSVLQSHRPSRIQLHRPLPLPKPLHLSNQPADSPLHTGGSSRRLLQPTTPSPLMAQDRLYSRIPAQPFRDQAGILGPRPLSLDPKRPAPKPSKPQPLPLAPLHTFHLKKKKSPTGSSSTHIRRPFSPSFPSRSVLNLQGPGLLGAPPSHIPSPTSPPSSRPDHSLQRSVHLHQGSSNAPDFRSRRIRSHPKQQARIRLGDSECLGQSPNIRSVKRMPPSRRRLLLLSKSIQAPTPAVAAALANLRPLCRPCFGSLPPHPTSFQHQPSVLTALPPKYSPPSDPSQLHFGSFLPSPSISKEARVHSTPSTTSTPQSTYSPAPPPTASTSPDFPGVQASPTHASPNHPFPSPNSAPRVITLFPPQLDSLPPTSSHSTTDARPVSPSSPSTPISPHLDASGSRSSDNFSLPPVCSSADSDSDSSYHSSNSYPRFPPRTIDPGSIAFIKARAFARLSTLLTECPYDSE</sequence>
<proteinExistence type="inferred from homology"/>
<feature type="compositionally biased region" description="Pro residues" evidence="2">
    <location>
        <begin position="308"/>
        <end position="318"/>
    </location>
</feature>
<reference evidence="3" key="1">
    <citation type="journal article" date="2018" name="Plant Pathol.">
        <title>Using High Throughput Sequencing in support of a plant health outbreak reveals novel viruses in Ullucus tuberosus (Basellaceae).</title>
        <authorList>
            <person name="Fox A."/>
            <person name="Fowkes A."/>
            <person name="Skelton A."/>
            <person name="Harju V."/>
            <person name="Buxton-Kirk A."/>
            <person name="Kelly M."/>
            <person name="Forde S."/>
            <person name="Pufal H."/>
            <person name="Conyers C."/>
            <person name="Ward R."/>
            <person name="Weekes R."/>
            <person name="Boonham N."/>
            <person name="Adams I."/>
        </authorList>
    </citation>
    <scope>NUCLEOTIDE SEQUENCE</scope>
    <source>
        <strain evidence="3">UTyV1</strain>
    </source>
</reference>
<feature type="compositionally biased region" description="Polar residues" evidence="2">
    <location>
        <begin position="586"/>
        <end position="595"/>
    </location>
</feature>
<feature type="compositionally biased region" description="Polar residues" evidence="2">
    <location>
        <begin position="159"/>
        <end position="169"/>
    </location>
</feature>
<feature type="compositionally biased region" description="Low complexity" evidence="2">
    <location>
        <begin position="332"/>
        <end position="352"/>
    </location>
</feature>
<feature type="region of interest" description="Disordered" evidence="2">
    <location>
        <begin position="481"/>
        <end position="652"/>
    </location>
</feature>
<evidence type="ECO:0000256" key="2">
    <source>
        <dbReference type="SAM" id="MobiDB-lite"/>
    </source>
</evidence>
<feature type="compositionally biased region" description="Basic and acidic residues" evidence="2">
    <location>
        <begin position="198"/>
        <end position="207"/>
    </location>
</feature>
<feature type="compositionally biased region" description="Basic and acidic residues" evidence="2">
    <location>
        <begin position="172"/>
        <end position="188"/>
    </location>
</feature>
<feature type="compositionally biased region" description="Low complexity" evidence="2">
    <location>
        <begin position="523"/>
        <end position="536"/>
    </location>
</feature>
<feature type="compositionally biased region" description="Pro residues" evidence="2">
    <location>
        <begin position="367"/>
        <end position="378"/>
    </location>
</feature>
<accession>A0A3G8FWK2</accession>
<evidence type="ECO:0000313" key="3">
    <source>
        <dbReference type="EMBL" id="AZF99026.1"/>
    </source>
</evidence>
<dbReference type="InterPro" id="IPR004935">
    <property type="entry name" value="45/70kDa_tymovirus"/>
</dbReference>
<dbReference type="Pfam" id="PF03251">
    <property type="entry name" value="Tymo_45kd_70kd"/>
    <property type="match status" value="1"/>
</dbReference>
<protein>
    <submittedName>
        <fullName evidence="3">Movement protein</fullName>
    </submittedName>
</protein>
<feature type="compositionally biased region" description="Low complexity" evidence="2">
    <location>
        <begin position="598"/>
        <end position="610"/>
    </location>
</feature>
<name>A0A3G8FWK2_9VIRU</name>
<feature type="region of interest" description="Disordered" evidence="2">
    <location>
        <begin position="288"/>
        <end position="417"/>
    </location>
</feature>
<feature type="compositionally biased region" description="Low complexity" evidence="2">
    <location>
        <begin position="630"/>
        <end position="645"/>
    </location>
</feature>
<organism evidence="3">
    <name type="scientific">Ullucus tymovirus 1</name>
    <dbReference type="NCBI Taxonomy" id="2491944"/>
    <lineage>
        <taxon>Viruses</taxon>
        <taxon>Riboviria</taxon>
        <taxon>Orthornavirae</taxon>
        <taxon>Kitrinoviricota</taxon>
        <taxon>Alsuviricetes</taxon>
        <taxon>Tymovirales</taxon>
    </lineage>
</organism>
<feature type="compositionally biased region" description="Basic residues" evidence="2">
    <location>
        <begin position="403"/>
        <end position="413"/>
    </location>
</feature>
<feature type="region of interest" description="Disordered" evidence="2">
    <location>
        <begin position="102"/>
        <end position="131"/>
    </location>
</feature>
<dbReference type="EMBL" id="MH645153">
    <property type="protein sequence ID" value="AZF99026.1"/>
    <property type="molecule type" value="Genomic_RNA"/>
</dbReference>
<feature type="region of interest" description="Disordered" evidence="2">
    <location>
        <begin position="154"/>
        <end position="270"/>
    </location>
</feature>
<evidence type="ECO:0000256" key="1">
    <source>
        <dbReference type="ARBA" id="ARBA00008523"/>
    </source>
</evidence>